<comment type="caution">
    <text evidence="1">The sequence shown here is derived from an EMBL/GenBank/DDBJ whole genome shotgun (WGS) entry which is preliminary data.</text>
</comment>
<dbReference type="AlphaFoldDB" id="A0A8X6XN30"/>
<reference evidence="1" key="1">
    <citation type="submission" date="2020-08" db="EMBL/GenBank/DDBJ databases">
        <title>Multicomponent nature underlies the extraordinary mechanical properties of spider dragline silk.</title>
        <authorList>
            <person name="Kono N."/>
            <person name="Nakamura H."/>
            <person name="Mori M."/>
            <person name="Yoshida Y."/>
            <person name="Ohtoshi R."/>
            <person name="Malay A.D."/>
            <person name="Moran D.A.P."/>
            <person name="Tomita M."/>
            <person name="Numata K."/>
            <person name="Arakawa K."/>
        </authorList>
    </citation>
    <scope>NUCLEOTIDE SEQUENCE</scope>
</reference>
<dbReference type="OrthoDB" id="10347885at2759"/>
<sequence length="88" mass="10243">MSKNEIFTDCCVAVDGFDGFEAKHLKLYLSAILDQKFVRQEYRLHVKAVRAMCRWFESQPQVSSLTEMDSGCVVFLTLLQLYMNKLEK</sequence>
<proteinExistence type="predicted"/>
<keyword evidence="2" id="KW-1185">Reference proteome</keyword>
<name>A0A8X6XN30_9ARAC</name>
<dbReference type="EMBL" id="BMAV01010510">
    <property type="protein sequence ID" value="GFY55662.1"/>
    <property type="molecule type" value="Genomic_DNA"/>
</dbReference>
<evidence type="ECO:0000313" key="1">
    <source>
        <dbReference type="EMBL" id="GFY55662.1"/>
    </source>
</evidence>
<gene>
    <name evidence="1" type="primary">AVEN_261787_1</name>
    <name evidence="1" type="ORF">TNIN_424451</name>
</gene>
<protein>
    <submittedName>
        <fullName evidence="1">Uncharacterized protein</fullName>
    </submittedName>
</protein>
<evidence type="ECO:0000313" key="2">
    <source>
        <dbReference type="Proteomes" id="UP000886998"/>
    </source>
</evidence>
<accession>A0A8X6XN30</accession>
<organism evidence="1 2">
    <name type="scientific">Trichonephila inaurata madagascariensis</name>
    <dbReference type="NCBI Taxonomy" id="2747483"/>
    <lineage>
        <taxon>Eukaryota</taxon>
        <taxon>Metazoa</taxon>
        <taxon>Ecdysozoa</taxon>
        <taxon>Arthropoda</taxon>
        <taxon>Chelicerata</taxon>
        <taxon>Arachnida</taxon>
        <taxon>Araneae</taxon>
        <taxon>Araneomorphae</taxon>
        <taxon>Entelegynae</taxon>
        <taxon>Araneoidea</taxon>
        <taxon>Nephilidae</taxon>
        <taxon>Trichonephila</taxon>
        <taxon>Trichonephila inaurata</taxon>
    </lineage>
</organism>
<dbReference type="Proteomes" id="UP000886998">
    <property type="component" value="Unassembled WGS sequence"/>
</dbReference>